<dbReference type="AlphaFoldDB" id="A0A977PKY1"/>
<evidence type="ECO:0000313" key="7">
    <source>
        <dbReference type="Proteomes" id="UP001063698"/>
    </source>
</evidence>
<dbReference type="InterPro" id="IPR036390">
    <property type="entry name" value="WH_DNA-bd_sf"/>
</dbReference>
<dbReference type="Proteomes" id="UP001063698">
    <property type="component" value="Chromosome"/>
</dbReference>
<name>A0A977PKY1_9CREN</name>
<dbReference type="Gene3D" id="1.10.60.10">
    <property type="entry name" value="Iron dependent repressor, metal binding and dimerisation domain"/>
    <property type="match status" value="1"/>
</dbReference>
<dbReference type="SMART" id="SM00529">
    <property type="entry name" value="HTH_DTXR"/>
    <property type="match status" value="1"/>
</dbReference>
<keyword evidence="3" id="KW-0238">DNA-binding</keyword>
<accession>A0A977PKY1</accession>
<evidence type="ECO:0000256" key="4">
    <source>
        <dbReference type="ARBA" id="ARBA00023163"/>
    </source>
</evidence>
<gene>
    <name evidence="6" type="ORF">IPA_09490</name>
</gene>
<keyword evidence="4" id="KW-0804">Transcription</keyword>
<dbReference type="Gene3D" id="1.10.10.10">
    <property type="entry name" value="Winged helix-like DNA-binding domain superfamily/Winged helix DNA-binding domain"/>
    <property type="match status" value="1"/>
</dbReference>
<evidence type="ECO:0000259" key="5">
    <source>
        <dbReference type="PROSITE" id="PS50944"/>
    </source>
</evidence>
<dbReference type="GO" id="GO:0046914">
    <property type="term" value="F:transition metal ion binding"/>
    <property type="evidence" value="ECO:0007669"/>
    <property type="project" value="InterPro"/>
</dbReference>
<dbReference type="InterPro" id="IPR036388">
    <property type="entry name" value="WH-like_DNA-bd_sf"/>
</dbReference>
<feature type="domain" description="HTH dtxR-type" evidence="5">
    <location>
        <begin position="1"/>
        <end position="65"/>
    </location>
</feature>
<evidence type="ECO:0000256" key="1">
    <source>
        <dbReference type="ARBA" id="ARBA00007871"/>
    </source>
</evidence>
<dbReference type="InterPro" id="IPR050536">
    <property type="entry name" value="DtxR_MntR_Metal-Reg"/>
</dbReference>
<dbReference type="InterPro" id="IPR022689">
    <property type="entry name" value="Iron_dep_repressor"/>
</dbReference>
<dbReference type="SUPFAM" id="SSF47979">
    <property type="entry name" value="Iron-dependent repressor protein, dimerization domain"/>
    <property type="match status" value="1"/>
</dbReference>
<reference evidence="6" key="1">
    <citation type="submission" date="2013-11" db="EMBL/GenBank/DDBJ databases">
        <title>Comparative genomics of Ignicoccus.</title>
        <authorList>
            <person name="Podar M."/>
        </authorList>
    </citation>
    <scope>NUCLEOTIDE SEQUENCE</scope>
    <source>
        <strain evidence="6">DSM 13166</strain>
    </source>
</reference>
<dbReference type="KEGG" id="ipc:IPA_09490"/>
<dbReference type="Pfam" id="PF01325">
    <property type="entry name" value="Fe_dep_repress"/>
    <property type="match status" value="1"/>
</dbReference>
<dbReference type="EMBL" id="CP006868">
    <property type="protein sequence ID" value="UXD21914.1"/>
    <property type="molecule type" value="Genomic_DNA"/>
</dbReference>
<dbReference type="GO" id="GO:0003677">
    <property type="term" value="F:DNA binding"/>
    <property type="evidence" value="ECO:0007669"/>
    <property type="project" value="UniProtKB-KW"/>
</dbReference>
<organism evidence="6 7">
    <name type="scientific">Ignicoccus pacificus DSM 13166</name>
    <dbReference type="NCBI Taxonomy" id="940294"/>
    <lineage>
        <taxon>Archaea</taxon>
        <taxon>Thermoproteota</taxon>
        <taxon>Thermoprotei</taxon>
        <taxon>Desulfurococcales</taxon>
        <taxon>Desulfurococcaceae</taxon>
        <taxon>Ignicoccus</taxon>
    </lineage>
</organism>
<evidence type="ECO:0000313" key="6">
    <source>
        <dbReference type="EMBL" id="UXD21914.1"/>
    </source>
</evidence>
<protein>
    <submittedName>
        <fullName evidence="6">Iron-dependent repressor</fullName>
    </submittedName>
</protein>
<evidence type="ECO:0000256" key="3">
    <source>
        <dbReference type="ARBA" id="ARBA00023125"/>
    </source>
</evidence>
<proteinExistence type="inferred from homology"/>
<dbReference type="PROSITE" id="PS50944">
    <property type="entry name" value="HTH_DTXR"/>
    <property type="match status" value="1"/>
</dbReference>
<sequence>MSAMYGKRYEDYIKVIYRIAKEKGHVRLKDVADAMNLRPPTVLQYIMKLSERGLVEYSKGEIKLTQDGIAQAEKIEHQYNVIVKFLINVLGVPEERAKEEACFVEHGFSEDTIRRLERLVERFRRSKKCKEECLSGITS</sequence>
<dbReference type="GO" id="GO:0046983">
    <property type="term" value="F:protein dimerization activity"/>
    <property type="evidence" value="ECO:0007669"/>
    <property type="project" value="InterPro"/>
</dbReference>
<dbReference type="SUPFAM" id="SSF46785">
    <property type="entry name" value="Winged helix' DNA-binding domain"/>
    <property type="match status" value="1"/>
</dbReference>
<dbReference type="InterPro" id="IPR001367">
    <property type="entry name" value="Fe_dep_repressor"/>
</dbReference>
<dbReference type="GO" id="GO:0003700">
    <property type="term" value="F:DNA-binding transcription factor activity"/>
    <property type="evidence" value="ECO:0007669"/>
    <property type="project" value="InterPro"/>
</dbReference>
<dbReference type="PANTHER" id="PTHR33238">
    <property type="entry name" value="IRON (METAL) DEPENDENT REPRESSOR, DTXR FAMILY"/>
    <property type="match status" value="1"/>
</dbReference>
<dbReference type="InterPro" id="IPR036421">
    <property type="entry name" value="Fe_dep_repressor_sf"/>
</dbReference>
<dbReference type="InterPro" id="IPR022687">
    <property type="entry name" value="HTH_DTXR"/>
</dbReference>
<evidence type="ECO:0000256" key="2">
    <source>
        <dbReference type="ARBA" id="ARBA00023015"/>
    </source>
</evidence>
<keyword evidence="2" id="KW-0805">Transcription regulation</keyword>
<comment type="similarity">
    <text evidence="1">Belongs to the DtxR/MntR family.</text>
</comment>
<dbReference type="Pfam" id="PF02742">
    <property type="entry name" value="Fe_dep_repr_C"/>
    <property type="match status" value="1"/>
</dbReference>
<dbReference type="PANTHER" id="PTHR33238:SF7">
    <property type="entry name" value="IRON-DEPENDENT TRANSCRIPTIONAL REGULATOR"/>
    <property type="match status" value="1"/>
</dbReference>
<keyword evidence="7" id="KW-1185">Reference proteome</keyword>